<evidence type="ECO:0000313" key="10">
    <source>
        <dbReference type="EMBL" id="TFK48204.1"/>
    </source>
</evidence>
<dbReference type="GO" id="GO:1990757">
    <property type="term" value="F:ubiquitin ligase activator activity"/>
    <property type="evidence" value="ECO:0007669"/>
    <property type="project" value="TreeGrafter"/>
</dbReference>
<dbReference type="InterPro" id="IPR033010">
    <property type="entry name" value="Cdc20/Fizzy"/>
</dbReference>
<dbReference type="InterPro" id="IPR036322">
    <property type="entry name" value="WD40_repeat_dom_sf"/>
</dbReference>
<keyword evidence="6" id="KW-0131">Cell cycle</keyword>
<dbReference type="GO" id="GO:0005680">
    <property type="term" value="C:anaphase-promoting complex"/>
    <property type="evidence" value="ECO:0007669"/>
    <property type="project" value="TreeGrafter"/>
</dbReference>
<evidence type="ECO:0000259" key="9">
    <source>
        <dbReference type="Pfam" id="PF24807"/>
    </source>
</evidence>
<dbReference type="GO" id="GO:0051301">
    <property type="term" value="P:cell division"/>
    <property type="evidence" value="ECO:0007669"/>
    <property type="project" value="UniProtKB-KW"/>
</dbReference>
<sequence>MEFKTPTKRPRYSSPLPSAECSAKRRRLSGIPAVSLPEEERGAVENVQRGTSLSDRFIAVRPDVAVPLNISPRTQRYVNFFGLKGENTLSFDKKPKERDATPLRPLKSHPTEMSYTPVTIPATSAVSNLISQRQAVLALDGSGISQDLFAYSLTWSYKNVLAVACEEDIFCQDLNTRVVSKLGSVLQPYGQYNMVEWADRHEENTLAAGTASGLVELWNLGRDRPIRRWWSPGWVGAAAWNGHVVAVGSGTGAVTLYDARASDPVGRITAHFGKVHGLKWSTDWKYLATSDEDGHVNLWDYRKGHGTFEGTPLAKMKHDAPVKALAWCPWNTDVLATGSTYPEGMIKIWSFKSLTGSAVPHPEPSHTLAYDTSVTSLIWSPHCKELLSTHGYSWKQPATSTRGKPVPVVSPMSNSVTVFRYPSYSRLISTKSHANPIAMGVLSPDGTQIFTVCPKEENMKLWKIWSPAPKEEKENIMQQQSIIR</sequence>
<evidence type="ECO:0000256" key="1">
    <source>
        <dbReference type="ARBA" id="ARBA00006445"/>
    </source>
</evidence>
<evidence type="ECO:0000256" key="3">
    <source>
        <dbReference type="ARBA" id="ARBA00022618"/>
    </source>
</evidence>
<proteinExistence type="inferred from homology"/>
<evidence type="ECO:0000313" key="11">
    <source>
        <dbReference type="Proteomes" id="UP000305948"/>
    </source>
</evidence>
<feature type="domain" description="CDC20/Fizzy WD40" evidence="9">
    <location>
        <begin position="139"/>
        <end position="462"/>
    </location>
</feature>
<accession>A0A5C3MS40</accession>
<keyword evidence="2 7" id="KW-0853">WD repeat</keyword>
<evidence type="ECO:0000256" key="8">
    <source>
        <dbReference type="SAM" id="MobiDB-lite"/>
    </source>
</evidence>
<feature type="region of interest" description="Disordered" evidence="8">
    <location>
        <begin position="1"/>
        <end position="26"/>
    </location>
</feature>
<evidence type="ECO:0000256" key="7">
    <source>
        <dbReference type="PROSITE-ProRule" id="PRU00221"/>
    </source>
</evidence>
<dbReference type="GO" id="GO:1905786">
    <property type="term" value="P:positive regulation of anaphase-promoting complex-dependent catabolic process"/>
    <property type="evidence" value="ECO:0007669"/>
    <property type="project" value="TreeGrafter"/>
</dbReference>
<dbReference type="PANTHER" id="PTHR19918">
    <property type="entry name" value="CELL DIVISION CYCLE 20 CDC20 FIZZY -RELATED"/>
    <property type="match status" value="1"/>
</dbReference>
<dbReference type="STRING" id="5364.A0A5C3MS40"/>
<feature type="compositionally biased region" description="Basic and acidic residues" evidence="8">
    <location>
        <begin position="91"/>
        <end position="101"/>
    </location>
</feature>
<dbReference type="GO" id="GO:0010997">
    <property type="term" value="F:anaphase-promoting complex binding"/>
    <property type="evidence" value="ECO:0007669"/>
    <property type="project" value="InterPro"/>
</dbReference>
<dbReference type="PROSITE" id="PS50082">
    <property type="entry name" value="WD_REPEATS_2"/>
    <property type="match status" value="1"/>
</dbReference>
<keyword evidence="5" id="KW-0498">Mitosis</keyword>
<dbReference type="InterPro" id="IPR056150">
    <property type="entry name" value="WD40_CDC20-Fz"/>
</dbReference>
<name>A0A5C3MS40_9AGAM</name>
<dbReference type="Gene3D" id="2.130.10.10">
    <property type="entry name" value="YVTN repeat-like/Quinoprotein amine dehydrogenase"/>
    <property type="match status" value="1"/>
</dbReference>
<keyword evidence="4" id="KW-0677">Repeat</keyword>
<dbReference type="AlphaFoldDB" id="A0A5C3MS40"/>
<feature type="compositionally biased region" description="Basic residues" evidence="8">
    <location>
        <begin position="1"/>
        <end position="11"/>
    </location>
</feature>
<comment type="similarity">
    <text evidence="1">Belongs to the WD repeat CDC20/Fizzy family.</text>
</comment>
<dbReference type="Proteomes" id="UP000305948">
    <property type="component" value="Unassembled WGS sequence"/>
</dbReference>
<dbReference type="OrthoDB" id="10263272at2759"/>
<reference evidence="10 11" key="1">
    <citation type="journal article" date="2019" name="Nat. Ecol. Evol.">
        <title>Megaphylogeny resolves global patterns of mushroom evolution.</title>
        <authorList>
            <person name="Varga T."/>
            <person name="Krizsan K."/>
            <person name="Foldi C."/>
            <person name="Dima B."/>
            <person name="Sanchez-Garcia M."/>
            <person name="Sanchez-Ramirez S."/>
            <person name="Szollosi G.J."/>
            <person name="Szarkandi J.G."/>
            <person name="Papp V."/>
            <person name="Albert L."/>
            <person name="Andreopoulos W."/>
            <person name="Angelini C."/>
            <person name="Antonin V."/>
            <person name="Barry K.W."/>
            <person name="Bougher N.L."/>
            <person name="Buchanan P."/>
            <person name="Buyck B."/>
            <person name="Bense V."/>
            <person name="Catcheside P."/>
            <person name="Chovatia M."/>
            <person name="Cooper J."/>
            <person name="Damon W."/>
            <person name="Desjardin D."/>
            <person name="Finy P."/>
            <person name="Geml J."/>
            <person name="Haridas S."/>
            <person name="Hughes K."/>
            <person name="Justo A."/>
            <person name="Karasinski D."/>
            <person name="Kautmanova I."/>
            <person name="Kiss B."/>
            <person name="Kocsube S."/>
            <person name="Kotiranta H."/>
            <person name="LaButti K.M."/>
            <person name="Lechner B.E."/>
            <person name="Liimatainen K."/>
            <person name="Lipzen A."/>
            <person name="Lukacs Z."/>
            <person name="Mihaltcheva S."/>
            <person name="Morgado L.N."/>
            <person name="Niskanen T."/>
            <person name="Noordeloos M.E."/>
            <person name="Ohm R.A."/>
            <person name="Ortiz-Santana B."/>
            <person name="Ovrebo C."/>
            <person name="Racz N."/>
            <person name="Riley R."/>
            <person name="Savchenko A."/>
            <person name="Shiryaev A."/>
            <person name="Soop K."/>
            <person name="Spirin V."/>
            <person name="Szebenyi C."/>
            <person name="Tomsovsky M."/>
            <person name="Tulloss R.E."/>
            <person name="Uehling J."/>
            <person name="Grigoriev I.V."/>
            <person name="Vagvolgyi C."/>
            <person name="Papp T."/>
            <person name="Martin F.M."/>
            <person name="Miettinen O."/>
            <person name="Hibbett D.S."/>
            <person name="Nagy L.G."/>
        </authorList>
    </citation>
    <scope>NUCLEOTIDE SEQUENCE [LARGE SCALE GENOMIC DNA]</scope>
    <source>
        <strain evidence="10 11">OMC1185</strain>
    </source>
</reference>
<dbReference type="PROSITE" id="PS50294">
    <property type="entry name" value="WD_REPEATS_REGION"/>
    <property type="match status" value="1"/>
</dbReference>
<evidence type="ECO:0000256" key="6">
    <source>
        <dbReference type="ARBA" id="ARBA00023306"/>
    </source>
</evidence>
<dbReference type="PANTHER" id="PTHR19918:SF8">
    <property type="entry name" value="FI02843P"/>
    <property type="match status" value="1"/>
</dbReference>
<evidence type="ECO:0000256" key="2">
    <source>
        <dbReference type="ARBA" id="ARBA00022574"/>
    </source>
</evidence>
<keyword evidence="11" id="KW-1185">Reference proteome</keyword>
<dbReference type="EMBL" id="ML213520">
    <property type="protein sequence ID" value="TFK48204.1"/>
    <property type="molecule type" value="Genomic_DNA"/>
</dbReference>
<evidence type="ECO:0000256" key="5">
    <source>
        <dbReference type="ARBA" id="ARBA00022776"/>
    </source>
</evidence>
<dbReference type="InterPro" id="IPR015943">
    <property type="entry name" value="WD40/YVTN_repeat-like_dom_sf"/>
</dbReference>
<evidence type="ECO:0000256" key="4">
    <source>
        <dbReference type="ARBA" id="ARBA00022737"/>
    </source>
</evidence>
<keyword evidence="3" id="KW-0132">Cell division</keyword>
<dbReference type="SUPFAM" id="SSF50978">
    <property type="entry name" value="WD40 repeat-like"/>
    <property type="match status" value="1"/>
</dbReference>
<organism evidence="10 11">
    <name type="scientific">Heliocybe sulcata</name>
    <dbReference type="NCBI Taxonomy" id="5364"/>
    <lineage>
        <taxon>Eukaryota</taxon>
        <taxon>Fungi</taxon>
        <taxon>Dikarya</taxon>
        <taxon>Basidiomycota</taxon>
        <taxon>Agaricomycotina</taxon>
        <taxon>Agaricomycetes</taxon>
        <taxon>Gloeophyllales</taxon>
        <taxon>Gloeophyllaceae</taxon>
        <taxon>Heliocybe</taxon>
    </lineage>
</organism>
<gene>
    <name evidence="10" type="ORF">OE88DRAFT_1737900</name>
</gene>
<dbReference type="Pfam" id="PF24807">
    <property type="entry name" value="WD40_CDC20-Fz"/>
    <property type="match status" value="1"/>
</dbReference>
<dbReference type="SMART" id="SM00320">
    <property type="entry name" value="WD40"/>
    <property type="match status" value="5"/>
</dbReference>
<feature type="repeat" description="WD" evidence="7">
    <location>
        <begin position="268"/>
        <end position="309"/>
    </location>
</feature>
<protein>
    <submittedName>
        <fullName evidence="10">WD40 repeat-like protein</fullName>
    </submittedName>
</protein>
<feature type="region of interest" description="Disordered" evidence="8">
    <location>
        <begin position="91"/>
        <end position="114"/>
    </location>
</feature>
<dbReference type="InterPro" id="IPR001680">
    <property type="entry name" value="WD40_rpt"/>
</dbReference>
<dbReference type="GO" id="GO:0031145">
    <property type="term" value="P:anaphase-promoting complex-dependent catabolic process"/>
    <property type="evidence" value="ECO:0007669"/>
    <property type="project" value="TreeGrafter"/>
</dbReference>